<dbReference type="Proteomes" id="UP000276905">
    <property type="component" value="Unassembled WGS sequence"/>
</dbReference>
<reference evidence="1 2" key="1">
    <citation type="submission" date="2018-10" db="EMBL/GenBank/DDBJ databases">
        <title>GWAS and RNA-Seq identify cryptic mechanisms of antimicrobial resistance in Acinetobacter baumannii.</title>
        <authorList>
            <person name="Sahl J.W."/>
        </authorList>
    </citation>
    <scope>NUCLEOTIDE SEQUENCE [LARGE SCALE GENOMIC DNA]</scope>
    <source>
        <strain evidence="1 2">TG41018</strain>
    </source>
</reference>
<evidence type="ECO:0000313" key="1">
    <source>
        <dbReference type="EMBL" id="RSO58141.1"/>
    </source>
</evidence>
<dbReference type="RefSeq" id="WP_125698752.1">
    <property type="nucleotide sequence ID" value="NZ_CP180689.1"/>
</dbReference>
<protein>
    <submittedName>
        <fullName evidence="1">Uncharacterized protein</fullName>
    </submittedName>
</protein>
<organism evidence="1 2">
    <name type="scientific">Acinetobacter lactucae</name>
    <dbReference type="NCBI Taxonomy" id="1785128"/>
    <lineage>
        <taxon>Bacteria</taxon>
        <taxon>Pseudomonadati</taxon>
        <taxon>Pseudomonadota</taxon>
        <taxon>Gammaproteobacteria</taxon>
        <taxon>Moraxellales</taxon>
        <taxon>Moraxellaceae</taxon>
        <taxon>Acinetobacter</taxon>
        <taxon>Acinetobacter calcoaceticus/baumannii complex</taxon>
    </lineage>
</organism>
<gene>
    <name evidence="1" type="ORF">EA756_07710</name>
</gene>
<name>A0A3R9Y3E0_9GAMM</name>
<dbReference type="AlphaFoldDB" id="A0A3R9Y3E0"/>
<comment type="caution">
    <text evidence="1">The sequence shown here is derived from an EMBL/GenBank/DDBJ whole genome shotgun (WGS) entry which is preliminary data.</text>
</comment>
<sequence>MDRKQVLEIVFLSFIKENRFIDQDFKSIWNAFVEKRKRSDNEINFSLAYFYFRNTLEAEYFFVDRSKVPFRYTSILQFKETSTSYNLNEAYRKIYKAIETLTDDFKRNKVELSVLNTYLDEFPLIYDKLDRLIFKRQQLEVEIQSKINVLNDLLKELTT</sequence>
<proteinExistence type="predicted"/>
<accession>A0A3R9Y3E0</accession>
<dbReference type="EMBL" id="RFES01000004">
    <property type="protein sequence ID" value="RSO58141.1"/>
    <property type="molecule type" value="Genomic_DNA"/>
</dbReference>
<evidence type="ECO:0000313" key="2">
    <source>
        <dbReference type="Proteomes" id="UP000276905"/>
    </source>
</evidence>